<protein>
    <submittedName>
        <fullName evidence="2">Uncharacterized protein</fullName>
    </submittedName>
</protein>
<feature type="compositionally biased region" description="Basic and acidic residues" evidence="1">
    <location>
        <begin position="69"/>
        <end position="82"/>
    </location>
</feature>
<keyword evidence="3" id="KW-1185">Reference proteome</keyword>
<accession>A0A4Y3VKC8</accession>
<sequence length="91" mass="9544">MSGPNARLVTLGGVTGRALKPRNTPSGERTIMSDEPVVKPQDIHATSEPAAADDAPETEGGATTQGDIHATDEPLETKDIHATSEPFKPTR</sequence>
<dbReference type="Proteomes" id="UP000317881">
    <property type="component" value="Unassembled WGS sequence"/>
</dbReference>
<feature type="region of interest" description="Disordered" evidence="1">
    <location>
        <begin position="1"/>
        <end position="91"/>
    </location>
</feature>
<name>A0A4Y3VKC8_9ACTN</name>
<proteinExistence type="predicted"/>
<evidence type="ECO:0000256" key="1">
    <source>
        <dbReference type="SAM" id="MobiDB-lite"/>
    </source>
</evidence>
<comment type="caution">
    <text evidence="2">The sequence shown here is derived from an EMBL/GenBank/DDBJ whole genome shotgun (WGS) entry which is preliminary data.</text>
</comment>
<organism evidence="2 3">
    <name type="scientific">Streptomyces spinoverrucosus</name>
    <dbReference type="NCBI Taxonomy" id="284043"/>
    <lineage>
        <taxon>Bacteria</taxon>
        <taxon>Bacillati</taxon>
        <taxon>Actinomycetota</taxon>
        <taxon>Actinomycetes</taxon>
        <taxon>Kitasatosporales</taxon>
        <taxon>Streptomycetaceae</taxon>
        <taxon>Streptomyces</taxon>
    </lineage>
</organism>
<reference evidence="2 3" key="1">
    <citation type="submission" date="2019-06" db="EMBL/GenBank/DDBJ databases">
        <title>Whole genome shotgun sequence of Streptomyces spinoverrucosus NBRC 14228.</title>
        <authorList>
            <person name="Hosoyama A."/>
            <person name="Uohara A."/>
            <person name="Ohji S."/>
            <person name="Ichikawa N."/>
        </authorList>
    </citation>
    <scope>NUCLEOTIDE SEQUENCE [LARGE SCALE GENOMIC DNA]</scope>
    <source>
        <strain evidence="2 3">NBRC 14228</strain>
    </source>
</reference>
<dbReference type="AlphaFoldDB" id="A0A4Y3VKC8"/>
<gene>
    <name evidence="2" type="ORF">SSP24_42300</name>
</gene>
<dbReference type="EMBL" id="BJND01000028">
    <property type="protein sequence ID" value="GEC06575.1"/>
    <property type="molecule type" value="Genomic_DNA"/>
</dbReference>
<feature type="compositionally biased region" description="Low complexity" evidence="1">
    <location>
        <begin position="46"/>
        <end position="62"/>
    </location>
</feature>
<evidence type="ECO:0000313" key="2">
    <source>
        <dbReference type="EMBL" id="GEC06575.1"/>
    </source>
</evidence>
<evidence type="ECO:0000313" key="3">
    <source>
        <dbReference type="Proteomes" id="UP000317881"/>
    </source>
</evidence>